<organism evidence="3 4">
    <name type="scientific">Colwellia chukchiensis</name>
    <dbReference type="NCBI Taxonomy" id="641665"/>
    <lineage>
        <taxon>Bacteria</taxon>
        <taxon>Pseudomonadati</taxon>
        <taxon>Pseudomonadota</taxon>
        <taxon>Gammaproteobacteria</taxon>
        <taxon>Alteromonadales</taxon>
        <taxon>Colwelliaceae</taxon>
        <taxon>Colwellia</taxon>
    </lineage>
</organism>
<dbReference type="PANTHER" id="PTHR43205:SF7">
    <property type="entry name" value="PROSTAGLANDIN REDUCTASE 1"/>
    <property type="match status" value="1"/>
</dbReference>
<dbReference type="OrthoDB" id="9805663at2"/>
<dbReference type="Pfam" id="PF16884">
    <property type="entry name" value="ADH_N_2"/>
    <property type="match status" value="1"/>
</dbReference>
<dbReference type="Gene3D" id="3.90.180.10">
    <property type="entry name" value="Medium-chain alcohol dehydrogenases, catalytic domain"/>
    <property type="match status" value="1"/>
</dbReference>
<dbReference type="SMART" id="SM00829">
    <property type="entry name" value="PKS_ER"/>
    <property type="match status" value="1"/>
</dbReference>
<keyword evidence="1" id="KW-0560">Oxidoreductase</keyword>
<dbReference type="AlphaFoldDB" id="A0A1H7K6E2"/>
<dbReference type="EMBL" id="FOBI01000003">
    <property type="protein sequence ID" value="SEK81507.1"/>
    <property type="molecule type" value="Genomic_DNA"/>
</dbReference>
<dbReference type="InterPro" id="IPR013149">
    <property type="entry name" value="ADH-like_C"/>
</dbReference>
<protein>
    <recommendedName>
        <fullName evidence="2">Enoyl reductase (ER) domain-containing protein</fullName>
    </recommendedName>
</protein>
<keyword evidence="4" id="KW-1185">Reference proteome</keyword>
<gene>
    <name evidence="3" type="ORF">SAMN05216262_10312</name>
</gene>
<dbReference type="InterPro" id="IPR045010">
    <property type="entry name" value="MDR_fam"/>
</dbReference>
<dbReference type="Pfam" id="PF00107">
    <property type="entry name" value="ADH_zinc_N"/>
    <property type="match status" value="1"/>
</dbReference>
<sequence>MKNKKICLHSYPDNIPTVDNFSCQEVAVTPPGAGQVLCKTRYLSIDPYMRSQISGRHITASLSPGDMMMGETVSEVIQSNSEKFKVGQLVRCMGGWQEYSIHEPEALSAPITHAYPSYALSILGMPGLTAYAGLMWLAKLQKGNVVVIPAAVGAVGATAGQLAKAAGCIVIGIAGSNEKCRYAVNELGYDFCINRKTDHIAEKLEQYCPNGIDVYFDLVGGKLLHIASERLAIGARVILCGLVAEYNNKDRMAGPAPALWIKSRATVSGLVVYDFEARRSEFIAECLPLFAQKKLKMQEDISIGIEHAPDAFCKLMRGDNFGKTLVKVST</sequence>
<dbReference type="SUPFAM" id="SSF51735">
    <property type="entry name" value="NAD(P)-binding Rossmann-fold domains"/>
    <property type="match status" value="1"/>
</dbReference>
<dbReference type="CDD" id="cd05288">
    <property type="entry name" value="PGDH"/>
    <property type="match status" value="1"/>
</dbReference>
<reference evidence="4" key="1">
    <citation type="submission" date="2016-10" db="EMBL/GenBank/DDBJ databases">
        <authorList>
            <person name="Varghese N."/>
            <person name="Submissions S."/>
        </authorList>
    </citation>
    <scope>NUCLEOTIDE SEQUENCE [LARGE SCALE GENOMIC DNA]</scope>
    <source>
        <strain evidence="4">CGMCC 1.9127</strain>
    </source>
</reference>
<dbReference type="InterPro" id="IPR011032">
    <property type="entry name" value="GroES-like_sf"/>
</dbReference>
<dbReference type="PANTHER" id="PTHR43205">
    <property type="entry name" value="PROSTAGLANDIN REDUCTASE"/>
    <property type="match status" value="1"/>
</dbReference>
<proteinExistence type="predicted"/>
<dbReference type="SUPFAM" id="SSF50129">
    <property type="entry name" value="GroES-like"/>
    <property type="match status" value="1"/>
</dbReference>
<dbReference type="InterPro" id="IPR041694">
    <property type="entry name" value="ADH_N_2"/>
</dbReference>
<dbReference type="RefSeq" id="WP_085284307.1">
    <property type="nucleotide sequence ID" value="NZ_FOBI01000003.1"/>
</dbReference>
<evidence type="ECO:0000313" key="3">
    <source>
        <dbReference type="EMBL" id="SEK81507.1"/>
    </source>
</evidence>
<dbReference type="Gene3D" id="3.40.50.720">
    <property type="entry name" value="NAD(P)-binding Rossmann-like Domain"/>
    <property type="match status" value="1"/>
</dbReference>
<feature type="domain" description="Enoyl reductase (ER)" evidence="2">
    <location>
        <begin position="16"/>
        <end position="326"/>
    </location>
</feature>
<dbReference type="InterPro" id="IPR036291">
    <property type="entry name" value="NAD(P)-bd_dom_sf"/>
</dbReference>
<dbReference type="InterPro" id="IPR020843">
    <property type="entry name" value="ER"/>
</dbReference>
<dbReference type="Proteomes" id="UP000199297">
    <property type="component" value="Unassembled WGS sequence"/>
</dbReference>
<name>A0A1H7K6E2_9GAMM</name>
<accession>A0A1H7K6E2</accession>
<dbReference type="GO" id="GO:0016628">
    <property type="term" value="F:oxidoreductase activity, acting on the CH-CH group of donors, NAD or NADP as acceptor"/>
    <property type="evidence" value="ECO:0007669"/>
    <property type="project" value="InterPro"/>
</dbReference>
<evidence type="ECO:0000313" key="4">
    <source>
        <dbReference type="Proteomes" id="UP000199297"/>
    </source>
</evidence>
<evidence type="ECO:0000259" key="2">
    <source>
        <dbReference type="SMART" id="SM00829"/>
    </source>
</evidence>
<evidence type="ECO:0000256" key="1">
    <source>
        <dbReference type="ARBA" id="ARBA00023002"/>
    </source>
</evidence>
<dbReference type="FunFam" id="3.40.50.720:FF:000121">
    <property type="entry name" value="Prostaglandin reductase 2"/>
    <property type="match status" value="1"/>
</dbReference>